<feature type="region of interest" description="Disordered" evidence="1">
    <location>
        <begin position="339"/>
        <end position="364"/>
    </location>
</feature>
<name>A0A9D4WTZ9_PEA</name>
<dbReference type="EMBL" id="JAMSHJ010000005">
    <property type="protein sequence ID" value="KAI5406606.1"/>
    <property type="molecule type" value="Genomic_DNA"/>
</dbReference>
<protein>
    <recommendedName>
        <fullName evidence="2">Knl1 C-terminal RWD domain-containing protein</fullName>
    </recommendedName>
</protein>
<dbReference type="Gramene" id="Psat05G0308500-T1">
    <property type="protein sequence ID" value="KAI5406606.1"/>
    <property type="gene ID" value="KIW84_053085"/>
</dbReference>
<feature type="region of interest" description="Disordered" evidence="1">
    <location>
        <begin position="1"/>
        <end position="129"/>
    </location>
</feature>
<feature type="compositionally biased region" description="Polar residues" evidence="1">
    <location>
        <begin position="170"/>
        <end position="179"/>
    </location>
</feature>
<feature type="compositionally biased region" description="Basic and acidic residues" evidence="1">
    <location>
        <begin position="345"/>
        <end position="363"/>
    </location>
</feature>
<dbReference type="Gramene" id="PSAT_LOCUS22597-2">
    <property type="protein sequence ID" value="CAL5203531.1"/>
    <property type="gene ID" value="PSAT_LOCUS22597"/>
</dbReference>
<reference evidence="3 4" key="1">
    <citation type="journal article" date="2022" name="Nat. Genet.">
        <title>Improved pea reference genome and pan-genome highlight genomic features and evolutionary characteristics.</title>
        <authorList>
            <person name="Yang T."/>
            <person name="Liu R."/>
            <person name="Luo Y."/>
            <person name="Hu S."/>
            <person name="Wang D."/>
            <person name="Wang C."/>
            <person name="Pandey M.K."/>
            <person name="Ge S."/>
            <person name="Xu Q."/>
            <person name="Li N."/>
            <person name="Li G."/>
            <person name="Huang Y."/>
            <person name="Saxena R.K."/>
            <person name="Ji Y."/>
            <person name="Li M."/>
            <person name="Yan X."/>
            <person name="He Y."/>
            <person name="Liu Y."/>
            <person name="Wang X."/>
            <person name="Xiang C."/>
            <person name="Varshney R.K."/>
            <person name="Ding H."/>
            <person name="Gao S."/>
            <person name="Zong X."/>
        </authorList>
    </citation>
    <scope>NUCLEOTIDE SEQUENCE [LARGE SCALE GENOMIC DNA]</scope>
    <source>
        <strain evidence="3 4">cv. Zhongwan 6</strain>
    </source>
</reference>
<feature type="region of interest" description="Disordered" evidence="1">
    <location>
        <begin position="520"/>
        <end position="542"/>
    </location>
</feature>
<dbReference type="PANTHER" id="PTHR35707:SF1">
    <property type="entry name" value="SPC7 KINETOCHORE PROTEIN DOMAIN-CONTAINING PROTEIN"/>
    <property type="match status" value="1"/>
</dbReference>
<gene>
    <name evidence="3" type="ORF">KIW84_053085</name>
</gene>
<comment type="caution">
    <text evidence="3">The sequence shown here is derived from an EMBL/GenBank/DDBJ whole genome shotgun (WGS) entry which is preliminary data.</text>
</comment>
<organism evidence="3 4">
    <name type="scientific">Pisum sativum</name>
    <name type="common">Garden pea</name>
    <name type="synonym">Lathyrus oleraceus</name>
    <dbReference type="NCBI Taxonomy" id="3888"/>
    <lineage>
        <taxon>Eukaryota</taxon>
        <taxon>Viridiplantae</taxon>
        <taxon>Streptophyta</taxon>
        <taxon>Embryophyta</taxon>
        <taxon>Tracheophyta</taxon>
        <taxon>Spermatophyta</taxon>
        <taxon>Magnoliopsida</taxon>
        <taxon>eudicotyledons</taxon>
        <taxon>Gunneridae</taxon>
        <taxon>Pentapetalae</taxon>
        <taxon>rosids</taxon>
        <taxon>fabids</taxon>
        <taxon>Fabales</taxon>
        <taxon>Fabaceae</taxon>
        <taxon>Papilionoideae</taxon>
        <taxon>50 kb inversion clade</taxon>
        <taxon>NPAAA clade</taxon>
        <taxon>Hologalegina</taxon>
        <taxon>IRL clade</taxon>
        <taxon>Fabeae</taxon>
        <taxon>Lathyrus</taxon>
    </lineage>
</organism>
<dbReference type="PANTHER" id="PTHR35707">
    <property type="entry name" value="OS06G0608100 PROTEIN"/>
    <property type="match status" value="1"/>
</dbReference>
<feature type="region of interest" description="Disordered" evidence="1">
    <location>
        <begin position="411"/>
        <end position="434"/>
    </location>
</feature>
<dbReference type="Proteomes" id="UP001058974">
    <property type="component" value="Chromosome 5"/>
</dbReference>
<evidence type="ECO:0000313" key="3">
    <source>
        <dbReference type="EMBL" id="KAI5406606.1"/>
    </source>
</evidence>
<feature type="domain" description="Knl1 C-terminal RWD" evidence="2">
    <location>
        <begin position="1226"/>
        <end position="1378"/>
    </location>
</feature>
<dbReference type="Pfam" id="PF18210">
    <property type="entry name" value="Knl1_RWD_C"/>
    <property type="match status" value="1"/>
</dbReference>
<dbReference type="Gramene" id="Psat5g105360.1">
    <property type="protein sequence ID" value="Psat5g105360.1.cds"/>
    <property type="gene ID" value="Psat5g105360"/>
</dbReference>
<feature type="compositionally biased region" description="Acidic residues" evidence="1">
    <location>
        <begin position="106"/>
        <end position="115"/>
    </location>
</feature>
<evidence type="ECO:0000256" key="1">
    <source>
        <dbReference type="SAM" id="MobiDB-lite"/>
    </source>
</evidence>
<proteinExistence type="predicted"/>
<evidence type="ECO:0000259" key="2">
    <source>
        <dbReference type="Pfam" id="PF18210"/>
    </source>
</evidence>
<feature type="compositionally biased region" description="Low complexity" evidence="1">
    <location>
        <begin position="1"/>
        <end position="10"/>
    </location>
</feature>
<feature type="region of interest" description="Disordered" evidence="1">
    <location>
        <begin position="279"/>
        <end position="323"/>
    </location>
</feature>
<feature type="compositionally biased region" description="Basic and acidic residues" evidence="1">
    <location>
        <begin position="416"/>
        <end position="431"/>
    </location>
</feature>
<evidence type="ECO:0000313" key="4">
    <source>
        <dbReference type="Proteomes" id="UP001058974"/>
    </source>
</evidence>
<accession>A0A9D4WTZ9</accession>
<dbReference type="OrthoDB" id="1929367at2759"/>
<feature type="compositionally biased region" description="Basic and acidic residues" evidence="1">
    <location>
        <begin position="525"/>
        <end position="537"/>
    </location>
</feature>
<dbReference type="InterPro" id="IPR040850">
    <property type="entry name" value="Knl1_RWD_C"/>
</dbReference>
<feature type="region of interest" description="Disordered" evidence="1">
    <location>
        <begin position="157"/>
        <end position="179"/>
    </location>
</feature>
<keyword evidence="4" id="KW-1185">Reference proteome</keyword>
<feature type="compositionally biased region" description="Basic and acidic residues" evidence="1">
    <location>
        <begin position="74"/>
        <end position="88"/>
    </location>
</feature>
<sequence length="1495" mass="164745">MASTEPSNNTETEEESDAFHRKRARRVSFADNEITSVHIFRPDDDHSTSSSEVPPENLGLFRELGGDSDDEDAERNRNPTEEAADHRNSFLQPIGPPSPGGSSTNLEDEDTDDDEFRGPVSTDFIKPGRLSDSGVSDDITMDSTAFSMHYRSLARSDSGDLKTPTRFDATMTTPGQNSDTLGSYMELTDGEKKAPQSPVLRSGSGDSDYMSIVGQSETYDYARLSPGLVAILAYGSKDLDGVSPLGSKATHSPIANDTGVLSNLECSVNSPARQITHDTAVASTSESSTKNTKEFVNDATPLASKQLDSAKANRGTPPKMDEGDKLDLAAKYEQGFCEVPVNESSSKDRGQGTDTKHKSDQNTKEFVNAETPLACKQLDFAKANRGTPPKMDEGDKFDLAAKYEQGFCEVPVNESNSKDRGQGTDTNHKSDQVTGNHPIHEFTALSHSANKLLFVGSPDSFRCTGNITPPLEESGLPVAEVCVANSATLSSIGKSISKLKTPKTTPNTSTLEEGIDKLKHRFSKDRRQGTDTNHKSDQVTGSHVHEFTTLSHSANKLVFMGSPDSFRCTGNITPPLEESGLPVPEVHVANSVTLSSIRKSISKLKIPKTTPNASTLKEGIDKLKHRLSNYSPGTSLFSERDFENKQVGTLTAPLEEQPFSLNLENNMHRSLITTDDHVVDSLINISKLSQNTETVAIKTDEETVATKTDEETVATKKDEEKNCLVSANVSDNDKNLKPVDTGASPLLKTHITRVADFDMADGTAEKRKDEILTAMHAKPFSSPVKSFDHALSPSVECQSNRHGELKQMEMQNEYVNSGLGQTIEYDRRTVAKKLDLSGVGNSEQPSSPFEDAQGALKGKLGRSPKRFLNLSSPIKAATTVLPSLQETPSDIRDLSHRIDSDGHGVDLDNNYHRTLQAPQSLTKTGIEVSSGGKREASEILSNGDNRQKGKVSSFDAIQEATTVLPSLQKPTSDIRDLSQRYNFDGHGVGFNNSHHPEFQVSQSPLTKTGIEVSSGKKRKGFILSDGDNVDRIGRIDRSPEVHMRGNGDLPFVLEQTRYMRSEREKFGDQTWNDWDQILPRFSTSTEQLLSPSFAKLNLRSIGMLEDILVNLQKVKKWDILSSEIHSQEFADPQNTRHKRVVEVKMLLFNIVYKRAKLQLMNVKRDRLLKKAQQLSSGLQETQMIKNSMLCSAQGGPVDIQADDSHINTRLFDSQGNCQVSCNKGMEVRQELESLNQKAKSLSEFFYSHCKMEGDQSCTNILKSVPDYLEKRTSYKLVFQKLKLWDIEDFERKDDYHLITLNYRGYIIQRFTVNAGLSSIIVSNSLNDVNIGKTYPNMDAFSAFLFALNPLTTSKCTGQISMAQETQITGSLLSNLLDVVEEVQLARMEIGNLIEAKFNSQSVHQLDLQLFFIDFLGGKKVQVILNMTCLKCGAYPAEVLPSQIYDSAVSRDQKALPSLLVDEIRTAAESVGVGYSRIIRLCRCISQVVRGCTRGI</sequence>
<feature type="region of interest" description="Disordered" evidence="1">
    <location>
        <begin position="837"/>
        <end position="857"/>
    </location>
</feature>